<dbReference type="Proteomes" id="UP001162483">
    <property type="component" value="Unassembled WGS sequence"/>
</dbReference>
<protein>
    <submittedName>
        <fullName evidence="1">Uncharacterized protein</fullName>
    </submittedName>
</protein>
<feature type="non-terminal residue" evidence="1">
    <location>
        <position position="1"/>
    </location>
</feature>
<proteinExistence type="predicted"/>
<evidence type="ECO:0000313" key="1">
    <source>
        <dbReference type="EMBL" id="CAI9572179.1"/>
    </source>
</evidence>
<dbReference type="EMBL" id="CATNWA010014469">
    <property type="protein sequence ID" value="CAI9572179.1"/>
    <property type="molecule type" value="Genomic_DNA"/>
</dbReference>
<reference evidence="1" key="1">
    <citation type="submission" date="2023-05" db="EMBL/GenBank/DDBJ databases">
        <authorList>
            <person name="Stuckert A."/>
        </authorList>
    </citation>
    <scope>NUCLEOTIDE SEQUENCE</scope>
</reference>
<name>A0ABN9DJQ8_9NEOB</name>
<sequence length="105" mass="11193">GPRPAGGPRQLGEFDVGSTAWRAITGTNPLYGSLCSSLALTSSPLSLLLAFSCCRENHTGDRFQHFPPLLHPSSSMYTICFPQLPKPPLLLASLLSFPPPVASTQ</sequence>
<accession>A0ABN9DJQ8</accession>
<evidence type="ECO:0000313" key="2">
    <source>
        <dbReference type="Proteomes" id="UP001162483"/>
    </source>
</evidence>
<gene>
    <name evidence="1" type="ORF">SPARVUS_LOCUS7395812</name>
</gene>
<organism evidence="1 2">
    <name type="scientific">Staurois parvus</name>
    <dbReference type="NCBI Taxonomy" id="386267"/>
    <lineage>
        <taxon>Eukaryota</taxon>
        <taxon>Metazoa</taxon>
        <taxon>Chordata</taxon>
        <taxon>Craniata</taxon>
        <taxon>Vertebrata</taxon>
        <taxon>Euteleostomi</taxon>
        <taxon>Amphibia</taxon>
        <taxon>Batrachia</taxon>
        <taxon>Anura</taxon>
        <taxon>Neobatrachia</taxon>
        <taxon>Ranoidea</taxon>
        <taxon>Ranidae</taxon>
        <taxon>Staurois</taxon>
    </lineage>
</organism>
<keyword evidence="2" id="KW-1185">Reference proteome</keyword>
<comment type="caution">
    <text evidence="1">The sequence shown here is derived from an EMBL/GenBank/DDBJ whole genome shotgun (WGS) entry which is preliminary data.</text>
</comment>